<feature type="compositionally biased region" description="Basic and acidic residues" evidence="1">
    <location>
        <begin position="73"/>
        <end position="99"/>
    </location>
</feature>
<organism evidence="2 3">
    <name type="scientific">Xylaria arbuscula</name>
    <dbReference type="NCBI Taxonomy" id="114810"/>
    <lineage>
        <taxon>Eukaryota</taxon>
        <taxon>Fungi</taxon>
        <taxon>Dikarya</taxon>
        <taxon>Ascomycota</taxon>
        <taxon>Pezizomycotina</taxon>
        <taxon>Sordariomycetes</taxon>
        <taxon>Xylariomycetidae</taxon>
        <taxon>Xylariales</taxon>
        <taxon>Xylariaceae</taxon>
        <taxon>Xylaria</taxon>
    </lineage>
</organism>
<proteinExistence type="predicted"/>
<name>A0A9W8N7Z6_9PEZI</name>
<evidence type="ECO:0000313" key="3">
    <source>
        <dbReference type="Proteomes" id="UP001148614"/>
    </source>
</evidence>
<accession>A0A9W8N7Z6</accession>
<dbReference type="Proteomes" id="UP001148614">
    <property type="component" value="Unassembled WGS sequence"/>
</dbReference>
<evidence type="ECO:0000256" key="1">
    <source>
        <dbReference type="SAM" id="MobiDB-lite"/>
    </source>
</evidence>
<comment type="caution">
    <text evidence="2">The sequence shown here is derived from an EMBL/GenBank/DDBJ whole genome shotgun (WGS) entry which is preliminary data.</text>
</comment>
<dbReference type="AlphaFoldDB" id="A0A9W8N7Z6"/>
<keyword evidence="3" id="KW-1185">Reference proteome</keyword>
<dbReference type="EMBL" id="JANPWZ010002028">
    <property type="protein sequence ID" value="KAJ3561678.1"/>
    <property type="molecule type" value="Genomic_DNA"/>
</dbReference>
<evidence type="ECO:0000313" key="2">
    <source>
        <dbReference type="EMBL" id="KAJ3561678.1"/>
    </source>
</evidence>
<reference evidence="2" key="1">
    <citation type="submission" date="2022-07" db="EMBL/GenBank/DDBJ databases">
        <title>Genome Sequence of Xylaria arbuscula.</title>
        <authorList>
            <person name="Buettner E."/>
        </authorList>
    </citation>
    <scope>NUCLEOTIDE SEQUENCE</scope>
    <source>
        <strain evidence="2">VT107</strain>
    </source>
</reference>
<feature type="region of interest" description="Disordered" evidence="1">
    <location>
        <begin position="15"/>
        <end position="113"/>
    </location>
</feature>
<gene>
    <name evidence="2" type="ORF">NPX13_g8852</name>
</gene>
<protein>
    <submittedName>
        <fullName evidence="2">Uncharacterized protein</fullName>
    </submittedName>
</protein>
<sequence>MVLPLGIRGYRRAVTSHHHTGHPTLDRAGTASPTATRPARRHPVPEPPPSQLPSEKNLSEKHVNGDQGPPRSHGRDRGAGPVEEGRRLREQARRGREAESIPTYGATPPTPPWTIKIQMQRTRPLHGVCIVASGD</sequence>